<evidence type="ECO:0000313" key="8">
    <source>
        <dbReference type="EMBL" id="PYI38700.1"/>
    </source>
</evidence>
<comment type="subcellular location">
    <subcellularLocation>
        <location evidence="1">Cell membrane</location>
        <topology evidence="1">Multi-pass membrane protein</topology>
    </subcellularLocation>
</comment>
<feature type="transmembrane region" description="Helical" evidence="6">
    <location>
        <begin position="25"/>
        <end position="47"/>
    </location>
</feature>
<dbReference type="InterPro" id="IPR020846">
    <property type="entry name" value="MFS_dom"/>
</dbReference>
<evidence type="ECO:0000256" key="1">
    <source>
        <dbReference type="ARBA" id="ARBA00004651"/>
    </source>
</evidence>
<feature type="transmembrane region" description="Helical" evidence="6">
    <location>
        <begin position="115"/>
        <end position="136"/>
    </location>
</feature>
<feature type="transmembrane region" description="Helical" evidence="6">
    <location>
        <begin position="211"/>
        <end position="229"/>
    </location>
</feature>
<dbReference type="EMBL" id="QJVC01000006">
    <property type="protein sequence ID" value="PYI38700.1"/>
    <property type="molecule type" value="Genomic_DNA"/>
</dbReference>
<evidence type="ECO:0000313" key="9">
    <source>
        <dbReference type="Proteomes" id="UP000247980"/>
    </source>
</evidence>
<feature type="transmembrane region" description="Helical" evidence="6">
    <location>
        <begin position="276"/>
        <end position="300"/>
    </location>
</feature>
<dbReference type="Gene3D" id="1.20.1250.20">
    <property type="entry name" value="MFS general substrate transporter like domains"/>
    <property type="match status" value="1"/>
</dbReference>
<feature type="transmembrane region" description="Helical" evidence="6">
    <location>
        <begin position="175"/>
        <end position="195"/>
    </location>
</feature>
<dbReference type="GO" id="GO:0022857">
    <property type="term" value="F:transmembrane transporter activity"/>
    <property type="evidence" value="ECO:0007669"/>
    <property type="project" value="InterPro"/>
</dbReference>
<keyword evidence="4 6" id="KW-1133">Transmembrane helix</keyword>
<dbReference type="Proteomes" id="UP000247980">
    <property type="component" value="Unassembled WGS sequence"/>
</dbReference>
<dbReference type="AlphaFoldDB" id="A0A2V5J7C4"/>
<dbReference type="InterPro" id="IPR036259">
    <property type="entry name" value="MFS_trans_sf"/>
</dbReference>
<comment type="caution">
    <text evidence="8">The sequence shown here is derived from an EMBL/GenBank/DDBJ whole genome shotgun (WGS) entry which is preliminary data.</text>
</comment>
<dbReference type="GO" id="GO:0005886">
    <property type="term" value="C:plasma membrane"/>
    <property type="evidence" value="ECO:0007669"/>
    <property type="project" value="UniProtKB-SubCell"/>
</dbReference>
<dbReference type="PANTHER" id="PTHR42718">
    <property type="entry name" value="MAJOR FACILITATOR SUPERFAMILY MULTIDRUG TRANSPORTER MFSC"/>
    <property type="match status" value="1"/>
</dbReference>
<proteinExistence type="predicted"/>
<evidence type="ECO:0000259" key="7">
    <source>
        <dbReference type="PROSITE" id="PS50850"/>
    </source>
</evidence>
<keyword evidence="3 6" id="KW-0812">Transmembrane</keyword>
<feature type="transmembrane region" description="Helical" evidence="6">
    <location>
        <begin position="59"/>
        <end position="78"/>
    </location>
</feature>
<keyword evidence="2" id="KW-0813">Transport</keyword>
<evidence type="ECO:0000256" key="5">
    <source>
        <dbReference type="ARBA" id="ARBA00023136"/>
    </source>
</evidence>
<feature type="transmembrane region" description="Helical" evidence="6">
    <location>
        <begin position="90"/>
        <end position="109"/>
    </location>
</feature>
<keyword evidence="5 6" id="KW-0472">Membrane</keyword>
<feature type="transmembrane region" description="Helical" evidence="6">
    <location>
        <begin position="235"/>
        <end position="255"/>
    </location>
</feature>
<dbReference type="PROSITE" id="PS50850">
    <property type="entry name" value="MFS"/>
    <property type="match status" value="1"/>
</dbReference>
<protein>
    <submittedName>
        <fullName evidence="8">MFS transporter</fullName>
    </submittedName>
</protein>
<dbReference type="OrthoDB" id="9807274at2"/>
<organism evidence="8 9">
    <name type="scientific">Arthrobacter psychrolactophilus</name>
    <dbReference type="NCBI Taxonomy" id="92442"/>
    <lineage>
        <taxon>Bacteria</taxon>
        <taxon>Bacillati</taxon>
        <taxon>Actinomycetota</taxon>
        <taxon>Actinomycetes</taxon>
        <taxon>Micrococcales</taxon>
        <taxon>Micrococcaceae</taxon>
        <taxon>Arthrobacter</taxon>
    </lineage>
</organism>
<accession>A0A2V5J7C4</accession>
<reference evidence="8 9" key="1">
    <citation type="submission" date="2018-05" db="EMBL/GenBank/DDBJ databases">
        <title>Genetic diversity of glacier-inhabiting Cryobacterium bacteria in China and description of Cryobacterium mengkeensis sp. nov. and Arthrobacter glacialis sp. nov.</title>
        <authorList>
            <person name="Liu Q."/>
            <person name="Xin Y.-H."/>
        </authorList>
    </citation>
    <scope>NUCLEOTIDE SEQUENCE [LARGE SCALE GENOMIC DNA]</scope>
    <source>
        <strain evidence="8 9">B7</strain>
    </source>
</reference>
<gene>
    <name evidence="8" type="ORF">CVS30_09100</name>
</gene>
<evidence type="ECO:0000256" key="4">
    <source>
        <dbReference type="ARBA" id="ARBA00022989"/>
    </source>
</evidence>
<dbReference type="PRINTS" id="PR01036">
    <property type="entry name" value="TCRTETB"/>
</dbReference>
<evidence type="ECO:0000256" key="2">
    <source>
        <dbReference type="ARBA" id="ARBA00022448"/>
    </source>
</evidence>
<evidence type="ECO:0000256" key="3">
    <source>
        <dbReference type="ARBA" id="ARBA00022692"/>
    </source>
</evidence>
<feature type="transmembrane region" description="Helical" evidence="6">
    <location>
        <begin position="438"/>
        <end position="460"/>
    </location>
</feature>
<dbReference type="SUPFAM" id="SSF103473">
    <property type="entry name" value="MFS general substrate transporter"/>
    <property type="match status" value="1"/>
</dbReference>
<feature type="transmembrane region" description="Helical" evidence="6">
    <location>
        <begin position="148"/>
        <end position="169"/>
    </location>
</feature>
<dbReference type="Gene3D" id="1.20.1720.10">
    <property type="entry name" value="Multidrug resistance protein D"/>
    <property type="match status" value="1"/>
</dbReference>
<keyword evidence="9" id="KW-1185">Reference proteome</keyword>
<feature type="transmembrane region" description="Helical" evidence="6">
    <location>
        <begin position="312"/>
        <end position="330"/>
    </location>
</feature>
<dbReference type="Pfam" id="PF07690">
    <property type="entry name" value="MFS_1"/>
    <property type="match status" value="1"/>
</dbReference>
<dbReference type="CDD" id="cd17321">
    <property type="entry name" value="MFS_MMR_MDR_like"/>
    <property type="match status" value="1"/>
</dbReference>
<feature type="domain" description="Major facilitator superfamily (MFS) profile" evidence="7">
    <location>
        <begin position="24"/>
        <end position="466"/>
    </location>
</feature>
<sequence>MERQHTAQTHLPAPDIDPRPLWSKVAPLASVMVIAALGTSLVNVLLPAIAGDFGVTMPAVQWVTLAFLLSSTILIVPVGRLADAAGRVRVLRVGLGVFMLASLIMSVAPGLELLIVVRAVQGAGVAAMLSLPVALVRETVAKDQMGRAMGIIGASMAFGMALGPALGGLLSASALGWHGTVFLLVPLGAMAWFLLRKVPAAYAATPQRSSVDVAGITLLALVLAGYATALTLTPGGWMGTTGLLTLVTLGLLLWVRVEKRASSPLVDLGQVRVLGIVPALALNFCGSFMMMTFTIIPPFYLTQGPGLDMGRMGLAMAVGPVVAILTGVFAGRWVDRWGSPRMTGTGLATMTVAALGFAVLVPIWGVIAFLVTAALLTAGNQMFMAGNNTAVMSRAGAAQQGTVSGMMTLARNLGFITATAVMALAFNTATTSMAGPDGAAMGMTACFGLATVMGVLAVSLSLSKRRFALIPEE</sequence>
<dbReference type="RefSeq" id="WP_110485015.1">
    <property type="nucleotide sequence ID" value="NZ_QJVC01000006.1"/>
</dbReference>
<dbReference type="InterPro" id="IPR011701">
    <property type="entry name" value="MFS"/>
</dbReference>
<name>A0A2V5J7C4_9MICC</name>
<evidence type="ECO:0000256" key="6">
    <source>
        <dbReference type="SAM" id="Phobius"/>
    </source>
</evidence>
<dbReference type="PANTHER" id="PTHR42718:SF9">
    <property type="entry name" value="MAJOR FACILITATOR SUPERFAMILY MULTIDRUG TRANSPORTER MFSC"/>
    <property type="match status" value="1"/>
</dbReference>